<dbReference type="Pfam" id="PF01734">
    <property type="entry name" value="Patatin"/>
    <property type="match status" value="1"/>
</dbReference>
<proteinExistence type="predicted"/>
<feature type="active site" description="Nucleophile" evidence="2">
    <location>
        <position position="18"/>
    </location>
</feature>
<dbReference type="OrthoDB" id="412240at2759"/>
<dbReference type="PROSITE" id="PS51635">
    <property type="entry name" value="PNPLA"/>
    <property type="match status" value="1"/>
</dbReference>
<dbReference type="PANTHER" id="PTHR46394:SF1">
    <property type="entry name" value="PNPLA DOMAIN-CONTAINING PROTEIN"/>
    <property type="match status" value="1"/>
</dbReference>
<dbReference type="InterPro" id="IPR002641">
    <property type="entry name" value="PNPLA_dom"/>
</dbReference>
<keyword evidence="2" id="KW-0378">Hydrolase</keyword>
<comment type="caution">
    <text evidence="4">The sequence shown here is derived from an EMBL/GenBank/DDBJ whole genome shotgun (WGS) entry which is preliminary data.</text>
</comment>
<feature type="short sequence motif" description="GXSXG" evidence="2">
    <location>
        <begin position="16"/>
        <end position="20"/>
    </location>
</feature>
<evidence type="ECO:0000313" key="4">
    <source>
        <dbReference type="EMBL" id="CAG5135984.1"/>
    </source>
</evidence>
<organism evidence="4 5">
    <name type="scientific">Candidula unifasciata</name>
    <dbReference type="NCBI Taxonomy" id="100452"/>
    <lineage>
        <taxon>Eukaryota</taxon>
        <taxon>Metazoa</taxon>
        <taxon>Spiralia</taxon>
        <taxon>Lophotrochozoa</taxon>
        <taxon>Mollusca</taxon>
        <taxon>Gastropoda</taxon>
        <taxon>Heterobranchia</taxon>
        <taxon>Euthyneura</taxon>
        <taxon>Panpulmonata</taxon>
        <taxon>Eupulmonata</taxon>
        <taxon>Stylommatophora</taxon>
        <taxon>Helicina</taxon>
        <taxon>Helicoidea</taxon>
        <taxon>Geomitridae</taxon>
        <taxon>Candidula</taxon>
    </lineage>
</organism>
<feature type="non-terminal residue" evidence="4">
    <location>
        <position position="1"/>
    </location>
</feature>
<dbReference type="SUPFAM" id="SSF52151">
    <property type="entry name" value="FabD/lysophospholipase-like"/>
    <property type="match status" value="1"/>
</dbReference>
<accession>A0A8S4A408</accession>
<comment type="caution">
    <text evidence="2">Lacks conserved residue(s) required for the propagation of feature annotation.</text>
</comment>
<feature type="domain" description="PNPLA" evidence="3">
    <location>
        <begin position="1"/>
        <end position="174"/>
    </location>
</feature>
<dbReference type="GO" id="GO:0016042">
    <property type="term" value="P:lipid catabolic process"/>
    <property type="evidence" value="ECO:0007669"/>
    <property type="project" value="UniProtKB-UniRule"/>
</dbReference>
<dbReference type="CDD" id="cd07207">
    <property type="entry name" value="Pat_ExoU_VipD_like"/>
    <property type="match status" value="1"/>
</dbReference>
<sequence>CLEELNIMPQIKRLGGSSAGALTAALVALGYTSEDIREFMTENIEKVLLDHMCGCLSLLPNLFRRWGWNPGDRIYEWLGDKIKAKTESKNPDLTFFELYQEKGIELCVVVTNLNQMRSEYCHPKTTPDMTIREALRMTISIPGIFMARFYDNYGQRDTYVDGGVLCNYPIHCFDGWYLSMEKDDAFLLRMQNLRELPRTCSVKNTFDSLNIKTLGFLLYDDTENEIMRYSLEQRIGSLTPDEPIRCTKLYRKLRKTEIKNEFEREHSRCLKAAESFMRALYKHNLHGQVVISKQQLKDALEDESVFPREDKELLFGINISVDDAFEILDKDSNGQSYSVWQNRIHGYERMEISSLLDFVFALQKAWLINMKKVYAVDGDINRTVGINTGHIGTSNYILEDEDRDFLVKVLDFLLLLSLWLTTTGFS</sequence>
<keyword evidence="1 2" id="KW-0443">Lipid metabolism</keyword>
<keyword evidence="5" id="KW-1185">Reference proteome</keyword>
<feature type="short sequence motif" description="DGA/G" evidence="2">
    <location>
        <begin position="161"/>
        <end position="163"/>
    </location>
</feature>
<reference evidence="4" key="1">
    <citation type="submission" date="2021-04" db="EMBL/GenBank/DDBJ databases">
        <authorList>
            <consortium name="Molecular Ecology Group"/>
        </authorList>
    </citation>
    <scope>NUCLEOTIDE SEQUENCE</scope>
</reference>
<gene>
    <name evidence="4" type="ORF">CUNI_LOCUS21542</name>
</gene>
<dbReference type="Gene3D" id="3.40.1090.10">
    <property type="entry name" value="Cytosolic phospholipase A2 catalytic domain"/>
    <property type="match status" value="2"/>
</dbReference>
<evidence type="ECO:0000256" key="2">
    <source>
        <dbReference type="PROSITE-ProRule" id="PRU01161"/>
    </source>
</evidence>
<feature type="active site" description="Proton acceptor" evidence="2">
    <location>
        <position position="161"/>
    </location>
</feature>
<protein>
    <recommendedName>
        <fullName evidence="3">PNPLA domain-containing protein</fullName>
    </recommendedName>
</protein>
<dbReference type="Proteomes" id="UP000678393">
    <property type="component" value="Unassembled WGS sequence"/>
</dbReference>
<dbReference type="GO" id="GO:0016787">
    <property type="term" value="F:hydrolase activity"/>
    <property type="evidence" value="ECO:0007669"/>
    <property type="project" value="UniProtKB-UniRule"/>
</dbReference>
<dbReference type="InterPro" id="IPR052580">
    <property type="entry name" value="Lipid_Hydrolase"/>
</dbReference>
<dbReference type="InterPro" id="IPR016035">
    <property type="entry name" value="Acyl_Trfase/lysoPLipase"/>
</dbReference>
<dbReference type="PANTHER" id="PTHR46394">
    <property type="entry name" value="ANNEXIN"/>
    <property type="match status" value="1"/>
</dbReference>
<dbReference type="AlphaFoldDB" id="A0A8S4A408"/>
<dbReference type="EMBL" id="CAJHNH020008476">
    <property type="protein sequence ID" value="CAG5135984.1"/>
    <property type="molecule type" value="Genomic_DNA"/>
</dbReference>
<evidence type="ECO:0000256" key="1">
    <source>
        <dbReference type="ARBA" id="ARBA00023098"/>
    </source>
</evidence>
<keyword evidence="2" id="KW-0442">Lipid degradation</keyword>
<evidence type="ECO:0000313" key="5">
    <source>
        <dbReference type="Proteomes" id="UP000678393"/>
    </source>
</evidence>
<evidence type="ECO:0000259" key="3">
    <source>
        <dbReference type="PROSITE" id="PS51635"/>
    </source>
</evidence>
<name>A0A8S4A408_9EUPU</name>